<dbReference type="AlphaFoldDB" id="A0A1L7U5U4"/>
<proteinExistence type="predicted"/>
<evidence type="ECO:0000313" key="2">
    <source>
        <dbReference type="EMBL" id="CVL02891.1"/>
    </source>
</evidence>
<dbReference type="GeneID" id="65094996"/>
<feature type="region of interest" description="Disordered" evidence="1">
    <location>
        <begin position="81"/>
        <end position="111"/>
    </location>
</feature>
<dbReference type="RefSeq" id="XP_041687859.1">
    <property type="nucleotide sequence ID" value="XM_041822149.1"/>
</dbReference>
<dbReference type="VEuPathDB" id="FungiDB:FMAN_16204"/>
<feature type="region of interest" description="Disordered" evidence="1">
    <location>
        <begin position="1"/>
        <end position="25"/>
    </location>
</feature>
<evidence type="ECO:0000313" key="3">
    <source>
        <dbReference type="Proteomes" id="UP000184255"/>
    </source>
</evidence>
<name>A0A1L7U5U4_FUSMA</name>
<organism evidence="2 3">
    <name type="scientific">Fusarium mangiferae</name>
    <name type="common">Mango malformation disease fungus</name>
    <dbReference type="NCBI Taxonomy" id="192010"/>
    <lineage>
        <taxon>Eukaryota</taxon>
        <taxon>Fungi</taxon>
        <taxon>Dikarya</taxon>
        <taxon>Ascomycota</taxon>
        <taxon>Pezizomycotina</taxon>
        <taxon>Sordariomycetes</taxon>
        <taxon>Hypocreomycetidae</taxon>
        <taxon>Hypocreales</taxon>
        <taxon>Nectriaceae</taxon>
        <taxon>Fusarium</taxon>
        <taxon>Fusarium fujikuroi species complex</taxon>
    </lineage>
</organism>
<sequence>MAVPTITVSLPKATPGSPTTRAVTTPVEWDRKTKPSSTAAIIKSEIAGLDEFAESDGNAPTTNKFQDIINPPPNVLNVTLAEDHGEQSPAEPSVSMVRDHQDQNSRRYNQG</sequence>
<gene>
    <name evidence="2" type="ORF">FMAN_16204</name>
</gene>
<evidence type="ECO:0000256" key="1">
    <source>
        <dbReference type="SAM" id="MobiDB-lite"/>
    </source>
</evidence>
<dbReference type="Proteomes" id="UP000184255">
    <property type="component" value="Unassembled WGS sequence"/>
</dbReference>
<accession>A0A1L7U5U4</accession>
<reference evidence="3" key="1">
    <citation type="journal article" date="2016" name="Genome Biol. Evol.">
        <title>Comparative 'omics' of the Fusarium fujikuroi species complex highlights differences in genetic potential and metabolite synthesis.</title>
        <authorList>
            <person name="Niehaus E.-M."/>
            <person name="Muensterkoetter M."/>
            <person name="Proctor R.H."/>
            <person name="Brown D.W."/>
            <person name="Sharon A."/>
            <person name="Idan Y."/>
            <person name="Oren-Young L."/>
            <person name="Sieber C.M."/>
            <person name="Novak O."/>
            <person name="Pencik A."/>
            <person name="Tarkowska D."/>
            <person name="Hromadova K."/>
            <person name="Freeman S."/>
            <person name="Maymon M."/>
            <person name="Elazar M."/>
            <person name="Youssef S.A."/>
            <person name="El-Shabrawy E.S.M."/>
            <person name="Shalaby A.B.A."/>
            <person name="Houterman P."/>
            <person name="Brock N.L."/>
            <person name="Burkhardt I."/>
            <person name="Tsavkelova E.A."/>
            <person name="Dickschat J.S."/>
            <person name="Galuszka P."/>
            <person name="Gueldener U."/>
            <person name="Tudzynski B."/>
        </authorList>
    </citation>
    <scope>NUCLEOTIDE SEQUENCE [LARGE SCALE GENOMIC DNA]</scope>
    <source>
        <strain evidence="3">MRC7560</strain>
    </source>
</reference>
<dbReference type="EMBL" id="FCQH01000013">
    <property type="protein sequence ID" value="CVL02891.1"/>
    <property type="molecule type" value="Genomic_DNA"/>
</dbReference>
<comment type="caution">
    <text evidence="2">The sequence shown here is derived from an EMBL/GenBank/DDBJ whole genome shotgun (WGS) entry which is preliminary data.</text>
</comment>
<protein>
    <submittedName>
        <fullName evidence="2">Uncharacterized protein</fullName>
    </submittedName>
</protein>
<keyword evidence="3" id="KW-1185">Reference proteome</keyword>